<name>A0A1E1F6X9_9SPHN</name>
<dbReference type="KEGG" id="sclo:SCLO_1032380"/>
<dbReference type="Proteomes" id="UP000218272">
    <property type="component" value="Chromosome SCLO_1"/>
</dbReference>
<dbReference type="InterPro" id="IPR026893">
    <property type="entry name" value="Tyr/Ser_Pase_IphP-type"/>
</dbReference>
<organism evidence="2 3">
    <name type="scientific">Sphingobium cloacae</name>
    <dbReference type="NCBI Taxonomy" id="120107"/>
    <lineage>
        <taxon>Bacteria</taxon>
        <taxon>Pseudomonadati</taxon>
        <taxon>Pseudomonadota</taxon>
        <taxon>Alphaproteobacteria</taxon>
        <taxon>Sphingomonadales</taxon>
        <taxon>Sphingomonadaceae</taxon>
        <taxon>Sphingobium</taxon>
    </lineage>
</organism>
<dbReference type="InterPro" id="IPR029021">
    <property type="entry name" value="Prot-tyrosine_phosphatase-like"/>
</dbReference>
<dbReference type="PANTHER" id="PTHR31126:SF1">
    <property type="entry name" value="TYROSINE SPECIFIC PROTEIN PHOSPHATASES DOMAIN-CONTAINING PROTEIN"/>
    <property type="match status" value="1"/>
</dbReference>
<dbReference type="AlphaFoldDB" id="A0A1E1F6X9"/>
<dbReference type="EMBL" id="AP017655">
    <property type="protein sequence ID" value="BAV66278.1"/>
    <property type="molecule type" value="Genomic_DNA"/>
</dbReference>
<proteinExistence type="inferred from homology"/>
<sequence length="261" mass="29253">MSGAVDSMTQASRIPLEGAFNLRDFGGYPTIDGRRVKRGMLFRSGTMALLTNADAAYLRSLGIRAICDFRRGNERKTEPTLWHGADVDYFSRDYRESSGLLSEMLKREDATADEMRERMIALYRVIPADHAESYRAMFTRILAGRVPLLINCSAGKDRTGVAATLILGALGVPREAITNDYMLTNDHADWDWLMAQRDTLVARLRFERADMLAPLLRAETVYLDTLFETLDQHYGGLEGYLTDVLGVDDAAREAMRAALLD</sequence>
<keyword evidence="3" id="KW-1185">Reference proteome</keyword>
<accession>A0A1E1F6X9</accession>
<gene>
    <name evidence="2" type="ORF">SCLO_1032380</name>
</gene>
<reference evidence="2 3" key="1">
    <citation type="submission" date="2016-10" db="EMBL/GenBank/DDBJ databases">
        <title>Complete Genome Sequence of the Nonylphenol-Degrading Bacterium Sphingobium cloacae JCM 10874T.</title>
        <authorList>
            <person name="Ootsuka M."/>
            <person name="Nishizawa T."/>
            <person name="Ohta H."/>
        </authorList>
    </citation>
    <scope>NUCLEOTIDE SEQUENCE [LARGE SCALE GENOMIC DNA]</scope>
    <source>
        <strain evidence="2 3">JCM 10874</strain>
    </source>
</reference>
<evidence type="ECO:0000313" key="2">
    <source>
        <dbReference type="EMBL" id="BAV66278.1"/>
    </source>
</evidence>
<dbReference type="SUPFAM" id="SSF52799">
    <property type="entry name" value="(Phosphotyrosine protein) phosphatases II"/>
    <property type="match status" value="1"/>
</dbReference>
<dbReference type="Pfam" id="PF13350">
    <property type="entry name" value="Y_phosphatase3"/>
    <property type="match status" value="1"/>
</dbReference>
<comment type="similarity">
    <text evidence="1">Belongs to the protein-tyrosine phosphatase family.</text>
</comment>
<evidence type="ECO:0000256" key="1">
    <source>
        <dbReference type="ARBA" id="ARBA00009580"/>
    </source>
</evidence>
<dbReference type="OrthoDB" id="1188001at2"/>
<dbReference type="GO" id="GO:0004721">
    <property type="term" value="F:phosphoprotein phosphatase activity"/>
    <property type="evidence" value="ECO:0007669"/>
    <property type="project" value="InterPro"/>
</dbReference>
<dbReference type="Gene3D" id="3.90.190.10">
    <property type="entry name" value="Protein tyrosine phosphatase superfamily"/>
    <property type="match status" value="1"/>
</dbReference>
<dbReference type="PANTHER" id="PTHR31126">
    <property type="entry name" value="TYROSINE-PROTEIN PHOSPHATASE"/>
    <property type="match status" value="1"/>
</dbReference>
<protein>
    <submittedName>
        <fullName evidence="2">Protein tyrosine/serine phosphatase</fullName>
    </submittedName>
</protein>
<evidence type="ECO:0000313" key="3">
    <source>
        <dbReference type="Proteomes" id="UP000218272"/>
    </source>
</evidence>